<evidence type="ECO:0000256" key="1">
    <source>
        <dbReference type="SAM" id="MobiDB-lite"/>
    </source>
</evidence>
<dbReference type="RefSeq" id="WP_203739980.1">
    <property type="nucleotide sequence ID" value="NZ_BAAAUC010000007.1"/>
</dbReference>
<accession>A0A919M3F1</accession>
<keyword evidence="3" id="KW-1185">Reference proteome</keyword>
<sequence length="414" mass="44320">MSSTSLTLRERAWLPLEQIRTIGPLTGITAARVRDALTGLHRADPEHRAVSRLDRPAAAWEHLDADGFAAHVREAVTDLGPGPLDFAAMTRQLQDEPVSALPVRVLVGGGYVALRVSRAYGDTEPVNALLRELVCAAHAGRAVSLAPGTPQSWALPKAWLKQVGLRPSRWRDGLSTPRPPRRPAAATRPWKASPVTSSVRSTRVLGEMRTWRDRHGVGATTPAIALAAFAAALVELGLDPDLSGGVFLADARRRLGQATGVDGNFSIGSYLSPQSLIDPAPIDETFTAELAGGRILTSMLLRSGRLLVTRAPRTPAPYPEEIAIEPRPRLVLDDQGSHDLLADLPWGAEPAGRIDQSPPARCEPEDVVLTIGELDGVLHLDATFHSTTYDPVVVQRALDLVCSDPAGLIMAGAR</sequence>
<evidence type="ECO:0000313" key="3">
    <source>
        <dbReference type="Proteomes" id="UP000619479"/>
    </source>
</evidence>
<evidence type="ECO:0000313" key="2">
    <source>
        <dbReference type="EMBL" id="GID64477.1"/>
    </source>
</evidence>
<protein>
    <submittedName>
        <fullName evidence="2">Uncharacterized protein</fullName>
    </submittedName>
</protein>
<proteinExistence type="predicted"/>
<dbReference type="EMBL" id="BOMH01000017">
    <property type="protein sequence ID" value="GID64477.1"/>
    <property type="molecule type" value="Genomic_DNA"/>
</dbReference>
<feature type="compositionally biased region" description="Low complexity" evidence="1">
    <location>
        <begin position="183"/>
        <end position="193"/>
    </location>
</feature>
<name>A0A919M3F1_9ACTN</name>
<dbReference type="AlphaFoldDB" id="A0A919M3F1"/>
<organism evidence="2 3">
    <name type="scientific">Actinoplanes cyaneus</name>
    <dbReference type="NCBI Taxonomy" id="52696"/>
    <lineage>
        <taxon>Bacteria</taxon>
        <taxon>Bacillati</taxon>
        <taxon>Actinomycetota</taxon>
        <taxon>Actinomycetes</taxon>
        <taxon>Micromonosporales</taxon>
        <taxon>Micromonosporaceae</taxon>
        <taxon>Actinoplanes</taxon>
    </lineage>
</organism>
<reference evidence="2" key="1">
    <citation type="submission" date="2021-01" db="EMBL/GenBank/DDBJ databases">
        <title>Whole genome shotgun sequence of Actinoplanes cyaneus NBRC 14990.</title>
        <authorList>
            <person name="Komaki H."/>
            <person name="Tamura T."/>
        </authorList>
    </citation>
    <scope>NUCLEOTIDE SEQUENCE</scope>
    <source>
        <strain evidence="2">NBRC 14990</strain>
    </source>
</reference>
<feature type="region of interest" description="Disordered" evidence="1">
    <location>
        <begin position="170"/>
        <end position="193"/>
    </location>
</feature>
<gene>
    <name evidence="2" type="ORF">Acy02nite_23580</name>
</gene>
<comment type="caution">
    <text evidence="2">The sequence shown here is derived from an EMBL/GenBank/DDBJ whole genome shotgun (WGS) entry which is preliminary data.</text>
</comment>
<dbReference type="Proteomes" id="UP000619479">
    <property type="component" value="Unassembled WGS sequence"/>
</dbReference>